<accession>A0AAV9XLR3</accession>
<proteinExistence type="predicted"/>
<keyword evidence="2" id="KW-1185">Reference proteome</keyword>
<comment type="caution">
    <text evidence="1">The sequence shown here is derived from an EMBL/GenBank/DDBJ whole genome shotgun (WGS) entry which is preliminary data.</text>
</comment>
<name>A0AAV9XLR3_9PEZI</name>
<protein>
    <submittedName>
        <fullName evidence="1">Uncharacterized protein</fullName>
    </submittedName>
</protein>
<dbReference type="Proteomes" id="UP001365542">
    <property type="component" value="Unassembled WGS sequence"/>
</dbReference>
<evidence type="ECO:0000313" key="2">
    <source>
        <dbReference type="Proteomes" id="UP001365542"/>
    </source>
</evidence>
<organism evidence="1 2">
    <name type="scientific">Orbilia ellipsospora</name>
    <dbReference type="NCBI Taxonomy" id="2528407"/>
    <lineage>
        <taxon>Eukaryota</taxon>
        <taxon>Fungi</taxon>
        <taxon>Dikarya</taxon>
        <taxon>Ascomycota</taxon>
        <taxon>Pezizomycotina</taxon>
        <taxon>Orbiliomycetes</taxon>
        <taxon>Orbiliales</taxon>
        <taxon>Orbiliaceae</taxon>
        <taxon>Orbilia</taxon>
    </lineage>
</organism>
<reference evidence="1 2" key="1">
    <citation type="submission" date="2019-10" db="EMBL/GenBank/DDBJ databases">
        <authorList>
            <person name="Palmer J.M."/>
        </authorList>
    </citation>
    <scope>NUCLEOTIDE SEQUENCE [LARGE SCALE GENOMIC DNA]</scope>
    <source>
        <strain evidence="1 2">TWF694</strain>
    </source>
</reference>
<dbReference type="EMBL" id="JAVHJO010000002">
    <property type="protein sequence ID" value="KAK6543025.1"/>
    <property type="molecule type" value="Genomic_DNA"/>
</dbReference>
<sequence length="159" mass="18723">MYIPMTDPTDGWSAPDANGIAWKKLKSKYGKDFEYGCKLADLRYPNTNIQTNHDEMRVQSGSTNDLIRLPWIDVNWPVNENDRWERTSPEVASRGIMGYSLYFNGHPNVYDYTLDFRNTKGWAFHFKDETGDIYRVATWRNGIHYLKYNSRKPTIIMLR</sequence>
<gene>
    <name evidence="1" type="ORF">TWF694_006955</name>
</gene>
<dbReference type="AlphaFoldDB" id="A0AAV9XLR3"/>
<evidence type="ECO:0000313" key="1">
    <source>
        <dbReference type="EMBL" id="KAK6543025.1"/>
    </source>
</evidence>